<evidence type="ECO:0000313" key="3">
    <source>
        <dbReference type="Proteomes" id="UP000887560"/>
    </source>
</evidence>
<evidence type="ECO:0000256" key="2">
    <source>
        <dbReference type="SAM" id="MobiDB-lite"/>
    </source>
</evidence>
<protein>
    <submittedName>
        <fullName evidence="4">Uncharacterized protein</fullName>
    </submittedName>
</protein>
<reference evidence="4" key="1">
    <citation type="submission" date="2022-11" db="UniProtKB">
        <authorList>
            <consortium name="WormBaseParasite"/>
        </authorList>
    </citation>
    <scope>IDENTIFICATION</scope>
</reference>
<evidence type="ECO:0000313" key="4">
    <source>
        <dbReference type="WBParaSite" id="scf7180000418439.g2401"/>
    </source>
</evidence>
<sequence length="215" mass="25358">MEGLKKLDKGKGKSKKILKKLKKELDKLTLNETKLKEEQNKNSEKLSRVEGILDKTKNLKKIDGNYHGLLSFFKYALSSKCSKACCGEIEEEYEWERKLGEMEYEYEVKIEKNNSDNLLETKKQFCKKLENFKQYFEKEYPQNGIQKRLDFETVSEWKDGNKENSIGKRIDKLIKECLEFKKKMQKPDIKNKQASVSEEYFDSEESFKNEGKQSG</sequence>
<dbReference type="WBParaSite" id="scf7180000418439.g2401">
    <property type="protein sequence ID" value="scf7180000418439.g2401"/>
    <property type="gene ID" value="scf7180000418439.g2401"/>
</dbReference>
<organism evidence="3 4">
    <name type="scientific">Meloidogyne floridensis</name>
    <dbReference type="NCBI Taxonomy" id="298350"/>
    <lineage>
        <taxon>Eukaryota</taxon>
        <taxon>Metazoa</taxon>
        <taxon>Ecdysozoa</taxon>
        <taxon>Nematoda</taxon>
        <taxon>Chromadorea</taxon>
        <taxon>Rhabditida</taxon>
        <taxon>Tylenchina</taxon>
        <taxon>Tylenchomorpha</taxon>
        <taxon>Tylenchoidea</taxon>
        <taxon>Meloidogynidae</taxon>
        <taxon>Meloidogyninae</taxon>
        <taxon>Meloidogyne</taxon>
    </lineage>
</organism>
<evidence type="ECO:0000256" key="1">
    <source>
        <dbReference type="SAM" id="Coils"/>
    </source>
</evidence>
<proteinExistence type="predicted"/>
<feature type="region of interest" description="Disordered" evidence="2">
    <location>
        <begin position="187"/>
        <end position="215"/>
    </location>
</feature>
<accession>A0A915NGG8</accession>
<feature type="coiled-coil region" evidence="1">
    <location>
        <begin position="11"/>
        <end position="38"/>
    </location>
</feature>
<dbReference type="Proteomes" id="UP000887560">
    <property type="component" value="Unplaced"/>
</dbReference>
<name>A0A915NGG8_9BILA</name>
<keyword evidence="3" id="KW-1185">Reference proteome</keyword>
<keyword evidence="1" id="KW-0175">Coiled coil</keyword>
<dbReference type="AlphaFoldDB" id="A0A915NGG8"/>
<feature type="compositionally biased region" description="Basic and acidic residues" evidence="2">
    <location>
        <begin position="205"/>
        <end position="215"/>
    </location>
</feature>